<dbReference type="PIRSF" id="PIRSF006268">
    <property type="entry name" value="ApbE"/>
    <property type="match status" value="1"/>
</dbReference>
<name>A0A1I5W5A3_9RHOB</name>
<feature type="chain" id="PRO_5039910690" description="FAD:protein FMN transferase" evidence="12">
    <location>
        <begin position="26"/>
        <end position="307"/>
    </location>
</feature>
<dbReference type="AlphaFoldDB" id="A0A1I5W5A3"/>
<keyword evidence="5 10" id="KW-0479">Metal-binding</keyword>
<dbReference type="PROSITE" id="PS51318">
    <property type="entry name" value="TAT"/>
    <property type="match status" value="1"/>
</dbReference>
<dbReference type="PANTHER" id="PTHR30040:SF2">
    <property type="entry name" value="FAD:PROTEIN FMN TRANSFERASE"/>
    <property type="match status" value="1"/>
</dbReference>
<evidence type="ECO:0000256" key="2">
    <source>
        <dbReference type="ARBA" id="ARBA00016337"/>
    </source>
</evidence>
<feature type="signal peptide" evidence="12">
    <location>
        <begin position="1"/>
        <end position="25"/>
    </location>
</feature>
<accession>A0A1I5W5A3</accession>
<feature type="binding site" evidence="11">
    <location>
        <position position="275"/>
    </location>
    <ligand>
        <name>Mg(2+)</name>
        <dbReference type="ChEBI" id="CHEBI:18420"/>
    </ligand>
</feature>
<dbReference type="PANTHER" id="PTHR30040">
    <property type="entry name" value="THIAMINE BIOSYNTHESIS LIPOPROTEIN APBE"/>
    <property type="match status" value="1"/>
</dbReference>
<dbReference type="InterPro" id="IPR006311">
    <property type="entry name" value="TAT_signal"/>
</dbReference>
<dbReference type="InterPro" id="IPR003374">
    <property type="entry name" value="ApbE-like_sf"/>
</dbReference>
<keyword evidence="13" id="KW-0449">Lipoprotein</keyword>
<dbReference type="Pfam" id="PF02424">
    <property type="entry name" value="ApbE"/>
    <property type="match status" value="1"/>
</dbReference>
<keyword evidence="7 10" id="KW-0460">Magnesium</keyword>
<evidence type="ECO:0000256" key="11">
    <source>
        <dbReference type="PIRSR" id="PIRSR006268-2"/>
    </source>
</evidence>
<dbReference type="Proteomes" id="UP000199356">
    <property type="component" value="Unassembled WGS sequence"/>
</dbReference>
<dbReference type="STRING" id="441119.SAMN04488047_14017"/>
<dbReference type="RefSeq" id="WP_177215303.1">
    <property type="nucleotide sequence ID" value="NZ_FOXA01000040.1"/>
</dbReference>
<evidence type="ECO:0000313" key="13">
    <source>
        <dbReference type="EMBL" id="SFQ14843.1"/>
    </source>
</evidence>
<evidence type="ECO:0000256" key="1">
    <source>
        <dbReference type="ARBA" id="ARBA00011955"/>
    </source>
</evidence>
<feature type="binding site" evidence="11">
    <location>
        <position position="271"/>
    </location>
    <ligand>
        <name>Mg(2+)</name>
        <dbReference type="ChEBI" id="CHEBI:18420"/>
    </ligand>
</feature>
<evidence type="ECO:0000256" key="9">
    <source>
        <dbReference type="ARBA" id="ARBA00048540"/>
    </source>
</evidence>
<dbReference type="GO" id="GO:0016740">
    <property type="term" value="F:transferase activity"/>
    <property type="evidence" value="ECO:0007669"/>
    <property type="project" value="UniProtKB-UniRule"/>
</dbReference>
<evidence type="ECO:0000256" key="5">
    <source>
        <dbReference type="ARBA" id="ARBA00022723"/>
    </source>
</evidence>
<comment type="similarity">
    <text evidence="10">Belongs to the ApbE family.</text>
</comment>
<keyword evidence="4 10" id="KW-0808">Transferase</keyword>
<evidence type="ECO:0000256" key="7">
    <source>
        <dbReference type="ARBA" id="ARBA00022842"/>
    </source>
</evidence>
<dbReference type="InterPro" id="IPR024932">
    <property type="entry name" value="ApbE"/>
</dbReference>
<evidence type="ECO:0000256" key="3">
    <source>
        <dbReference type="ARBA" id="ARBA00022630"/>
    </source>
</evidence>
<proteinExistence type="inferred from homology"/>
<comment type="catalytic activity">
    <reaction evidence="9 10">
        <text>L-threonyl-[protein] + FAD = FMN-L-threonyl-[protein] + AMP + H(+)</text>
        <dbReference type="Rhea" id="RHEA:36847"/>
        <dbReference type="Rhea" id="RHEA-COMP:11060"/>
        <dbReference type="Rhea" id="RHEA-COMP:11061"/>
        <dbReference type="ChEBI" id="CHEBI:15378"/>
        <dbReference type="ChEBI" id="CHEBI:30013"/>
        <dbReference type="ChEBI" id="CHEBI:57692"/>
        <dbReference type="ChEBI" id="CHEBI:74257"/>
        <dbReference type="ChEBI" id="CHEBI:456215"/>
        <dbReference type="EC" id="2.7.1.180"/>
    </reaction>
</comment>
<dbReference type="SUPFAM" id="SSF143631">
    <property type="entry name" value="ApbE-like"/>
    <property type="match status" value="1"/>
</dbReference>
<sequence length="307" mass="32182">MRALTRRRFLSISAAAVVAGSPAGAAPVRQFHGTALGAKATITLAHPDAAAIARRAFAEIDRLEDIFSLYRAGSALSRLNRTGRLSAPSFELLECLGLCATVHRATGGLFDPTIQPLWDLHARSYAAGAAPNAAEVEAARARTGWQRVRMSPGDVTLEPEMALTLNGIAQGYIADRVAAMLRAEGLREVLVKTGEHHAVGGDWPVTLVTDESRPHGRVDLRDRALATSAPLGTVFDREGTIGHILDPRTGAPAAAKWRSISITATNAAFADALSTALVLMDREAASGALASFADAKLVAAVPGIANT</sequence>
<dbReference type="EC" id="2.7.1.180" evidence="1 10"/>
<keyword evidence="3 10" id="KW-0285">Flavoprotein</keyword>
<reference evidence="13 14" key="1">
    <citation type="submission" date="2016-10" db="EMBL/GenBank/DDBJ databases">
        <authorList>
            <person name="de Groot N.N."/>
        </authorList>
    </citation>
    <scope>NUCLEOTIDE SEQUENCE [LARGE SCALE GENOMIC DNA]</scope>
    <source>
        <strain evidence="13 14">DSM 19547</strain>
    </source>
</reference>
<evidence type="ECO:0000256" key="4">
    <source>
        <dbReference type="ARBA" id="ARBA00022679"/>
    </source>
</evidence>
<keyword evidence="12" id="KW-0732">Signal</keyword>
<evidence type="ECO:0000256" key="12">
    <source>
        <dbReference type="SAM" id="SignalP"/>
    </source>
</evidence>
<keyword evidence="14" id="KW-1185">Reference proteome</keyword>
<evidence type="ECO:0000256" key="10">
    <source>
        <dbReference type="PIRNR" id="PIRNR006268"/>
    </source>
</evidence>
<protein>
    <recommendedName>
        <fullName evidence="2 10">FAD:protein FMN transferase</fullName>
        <ecNumber evidence="1 10">2.7.1.180</ecNumber>
    </recommendedName>
    <alternativeName>
        <fullName evidence="8 10">Flavin transferase</fullName>
    </alternativeName>
</protein>
<dbReference type="EMBL" id="FOXA01000040">
    <property type="protein sequence ID" value="SFQ14843.1"/>
    <property type="molecule type" value="Genomic_DNA"/>
</dbReference>
<comment type="cofactor">
    <cofactor evidence="11">
        <name>Mg(2+)</name>
        <dbReference type="ChEBI" id="CHEBI:18420"/>
    </cofactor>
    <cofactor evidence="11">
        <name>Mn(2+)</name>
        <dbReference type="ChEBI" id="CHEBI:29035"/>
    </cofactor>
    <text evidence="11">Magnesium. Can also use manganese.</text>
</comment>
<evidence type="ECO:0000256" key="6">
    <source>
        <dbReference type="ARBA" id="ARBA00022827"/>
    </source>
</evidence>
<dbReference type="GO" id="GO:0046872">
    <property type="term" value="F:metal ion binding"/>
    <property type="evidence" value="ECO:0007669"/>
    <property type="project" value="UniProtKB-UniRule"/>
</dbReference>
<gene>
    <name evidence="13" type="ORF">SAMN04488047_14017</name>
</gene>
<organism evidence="13 14">
    <name type="scientific">Tranquillimonas alkanivorans</name>
    <dbReference type="NCBI Taxonomy" id="441119"/>
    <lineage>
        <taxon>Bacteria</taxon>
        <taxon>Pseudomonadati</taxon>
        <taxon>Pseudomonadota</taxon>
        <taxon>Alphaproteobacteria</taxon>
        <taxon>Rhodobacterales</taxon>
        <taxon>Roseobacteraceae</taxon>
        <taxon>Tranquillimonas</taxon>
    </lineage>
</organism>
<feature type="binding site" evidence="11">
    <location>
        <position position="167"/>
    </location>
    <ligand>
        <name>Mg(2+)</name>
        <dbReference type="ChEBI" id="CHEBI:18420"/>
    </ligand>
</feature>
<evidence type="ECO:0000256" key="8">
    <source>
        <dbReference type="ARBA" id="ARBA00031306"/>
    </source>
</evidence>
<evidence type="ECO:0000313" key="14">
    <source>
        <dbReference type="Proteomes" id="UP000199356"/>
    </source>
</evidence>
<dbReference type="Gene3D" id="3.10.520.10">
    <property type="entry name" value="ApbE-like domains"/>
    <property type="match status" value="1"/>
</dbReference>
<keyword evidence="6 10" id="KW-0274">FAD</keyword>